<dbReference type="AlphaFoldDB" id="A0AAU7AWX2"/>
<dbReference type="SUPFAM" id="SSF55961">
    <property type="entry name" value="Bet v1-like"/>
    <property type="match status" value="1"/>
</dbReference>
<dbReference type="InterPro" id="IPR019587">
    <property type="entry name" value="Polyketide_cyclase/dehydratase"/>
</dbReference>
<proteinExistence type="predicted"/>
<dbReference type="EMBL" id="CP114014">
    <property type="protein sequence ID" value="XAY06130.1"/>
    <property type="molecule type" value="Genomic_DNA"/>
</dbReference>
<name>A0AAU7AWX2_9ACTN</name>
<evidence type="ECO:0008006" key="2">
    <source>
        <dbReference type="Google" id="ProtNLM"/>
    </source>
</evidence>
<dbReference type="Pfam" id="PF10604">
    <property type="entry name" value="Polyketide_cyc2"/>
    <property type="match status" value="1"/>
</dbReference>
<dbReference type="KEGG" id="parq:DSM112329_02993"/>
<organism evidence="1">
    <name type="scientific">Paraconexibacter sp. AEG42_29</name>
    <dbReference type="NCBI Taxonomy" id="2997339"/>
    <lineage>
        <taxon>Bacteria</taxon>
        <taxon>Bacillati</taxon>
        <taxon>Actinomycetota</taxon>
        <taxon>Thermoleophilia</taxon>
        <taxon>Solirubrobacterales</taxon>
        <taxon>Paraconexibacteraceae</taxon>
        <taxon>Paraconexibacter</taxon>
    </lineage>
</organism>
<reference evidence="1" key="1">
    <citation type="submission" date="2022-12" db="EMBL/GenBank/DDBJ databases">
        <title>Paraconexibacter alkalitolerans sp. nov. and Baekduia alba sp. nov., isolated from soil and emended description of the genera Paraconexibacter (Chun et al., 2020) and Baekduia (An et al., 2020).</title>
        <authorList>
            <person name="Vieira S."/>
            <person name="Huber K.J."/>
            <person name="Geppert A."/>
            <person name="Wolf J."/>
            <person name="Neumann-Schaal M."/>
            <person name="Muesken M."/>
            <person name="Overmann J."/>
        </authorList>
    </citation>
    <scope>NUCLEOTIDE SEQUENCE</scope>
    <source>
        <strain evidence="1">AEG42_29</strain>
    </source>
</reference>
<sequence length="147" mass="16514">MRLVVKRTIHAAGEPVFDWLADSSNYTVAPVLLRERRVRDGEAAPYGVGAIREMLATGAWFREEITTYDRPRTIGYLIIRSYPRLLHRGGTIQITPVGDAVDVVWTSEYTVARAWGGRLTALLFKPVLIWSFTRILRGAERATAGRA</sequence>
<gene>
    <name evidence="1" type="ORF">DSM112329_02993</name>
</gene>
<protein>
    <recommendedName>
        <fullName evidence="2">SRPBCC family protein</fullName>
    </recommendedName>
</protein>
<dbReference type="InterPro" id="IPR023393">
    <property type="entry name" value="START-like_dom_sf"/>
</dbReference>
<accession>A0AAU7AWX2</accession>
<evidence type="ECO:0000313" key="1">
    <source>
        <dbReference type="EMBL" id="XAY06130.1"/>
    </source>
</evidence>
<dbReference type="Gene3D" id="3.30.530.20">
    <property type="match status" value="1"/>
</dbReference>
<dbReference type="RefSeq" id="WP_354697368.1">
    <property type="nucleotide sequence ID" value="NZ_CP114014.1"/>
</dbReference>